<keyword evidence="7 15" id="KW-0479">Metal-binding</keyword>
<dbReference type="CDD" id="cd10548">
    <property type="entry name" value="cupin_CDO"/>
    <property type="match status" value="1"/>
</dbReference>
<feature type="repeat" description="WD" evidence="16">
    <location>
        <begin position="79"/>
        <end position="121"/>
    </location>
</feature>
<feature type="binding site" evidence="15">
    <location>
        <position position="409"/>
    </location>
    <ligand>
        <name>Fe cation</name>
        <dbReference type="ChEBI" id="CHEBI:24875"/>
        <note>catalytic</note>
    </ligand>
</feature>
<organism evidence="17 18">
    <name type="scientific">Ancylostoma ceylanicum</name>
    <dbReference type="NCBI Taxonomy" id="53326"/>
    <lineage>
        <taxon>Eukaryota</taxon>
        <taxon>Metazoa</taxon>
        <taxon>Ecdysozoa</taxon>
        <taxon>Nematoda</taxon>
        <taxon>Chromadorea</taxon>
        <taxon>Rhabditida</taxon>
        <taxon>Rhabditina</taxon>
        <taxon>Rhabditomorpha</taxon>
        <taxon>Strongyloidea</taxon>
        <taxon>Ancylostomatidae</taxon>
        <taxon>Ancylostomatinae</taxon>
        <taxon>Ancylostoma</taxon>
    </lineage>
</organism>
<evidence type="ECO:0000256" key="14">
    <source>
        <dbReference type="PIRSR" id="PIRSR610300-50"/>
    </source>
</evidence>
<sequence>MTSARALRNKALKTIRSSADAVAYFDANRRVRGYDMQVQRAHALSWNCDGTRLACGSQDRRVAVATVDSSCRLKCTFVGQGHDDSVDQVAFHCTNPNLLASASTDKSVIIWDIRQQKTHTRLSTRAANLYVTWSPCGRYLAYGDKEDRLHVIDGRTLSTLKSYESKTEMNEFAYHPSGKYLFVATGQGRVEIFKMPDLELVRTVAAHSGQSNCVALAVSQDGLRVAVGASDALCSIWSVDEMICERNLGRLDYPVRAVAFSHDNQLIAVGSEDHSIDIAYVNDGSRVHEIRLDGEVYSVAWHPQQLMLAFASSGDLRERDSGGVRLFDHHELMQPLIAEVRSLFRDDCVNIEDVEKALLSYKSNPRDWRDFALFDERNYTRNLVDTGNGKYNMIVLCWGPGMCTNIHDHSGSHCFVKMLEGQLKETRFAFPEDDAAIGPLAKTGESVMSVNEVSYMSDTLGLHRMENPSHSENAVSLHVYSPAYDKCFLFDQRTSQRHVSKVTFWSRYGKLSDSADVPFDRIQSCSRRG</sequence>
<dbReference type="GO" id="GO:0042412">
    <property type="term" value="P:taurine biosynthetic process"/>
    <property type="evidence" value="ECO:0007669"/>
    <property type="project" value="UniProtKB-UniPathway"/>
</dbReference>
<dbReference type="PROSITE" id="PS50294">
    <property type="entry name" value="WD_REPEATS_REGION"/>
    <property type="match status" value="1"/>
</dbReference>
<evidence type="ECO:0000256" key="1">
    <source>
        <dbReference type="ARBA" id="ARBA00000629"/>
    </source>
</evidence>
<dbReference type="PANTHER" id="PTHR22839:SF0">
    <property type="entry name" value="THO COMPLEX SUBUNIT 3"/>
    <property type="match status" value="1"/>
</dbReference>
<dbReference type="Gene3D" id="2.130.10.10">
    <property type="entry name" value="YVTN repeat-like/Quinoprotein amine dehydrogenase"/>
    <property type="match status" value="2"/>
</dbReference>
<dbReference type="SMART" id="SM00320">
    <property type="entry name" value="WD40"/>
    <property type="match status" value="7"/>
</dbReference>
<comment type="similarity">
    <text evidence="13">Belongs to the THOC3 family.</text>
</comment>
<dbReference type="InterPro" id="IPR011051">
    <property type="entry name" value="RmlC_Cupin_sf"/>
</dbReference>
<dbReference type="InterPro" id="IPR015943">
    <property type="entry name" value="WD40/YVTN_repeat-like_dom_sf"/>
</dbReference>
<evidence type="ECO:0000256" key="3">
    <source>
        <dbReference type="ARBA" id="ARBA00004759"/>
    </source>
</evidence>
<dbReference type="InterPro" id="IPR040132">
    <property type="entry name" value="Tex1/THOC3"/>
</dbReference>
<dbReference type="SUPFAM" id="SSF50978">
    <property type="entry name" value="WD40 repeat-like"/>
    <property type="match status" value="1"/>
</dbReference>
<comment type="cofactor">
    <cofactor evidence="2">
        <name>Fe cation</name>
        <dbReference type="ChEBI" id="CHEBI:24875"/>
    </cofactor>
</comment>
<dbReference type="Pfam" id="PF00400">
    <property type="entry name" value="WD40"/>
    <property type="match status" value="3"/>
</dbReference>
<proteinExistence type="inferred from homology"/>
<comment type="similarity">
    <text evidence="4">Belongs to the cysteine dioxygenase family.</text>
</comment>
<dbReference type="GO" id="GO:0008198">
    <property type="term" value="F:ferrous iron binding"/>
    <property type="evidence" value="ECO:0007669"/>
    <property type="project" value="UniProtKB-ARBA"/>
</dbReference>
<keyword evidence="9 14" id="KW-0883">Thioether bond</keyword>
<dbReference type="EMBL" id="JARK01001351">
    <property type="protein sequence ID" value="EYC23493.1"/>
    <property type="molecule type" value="Genomic_DNA"/>
</dbReference>
<evidence type="ECO:0000256" key="13">
    <source>
        <dbReference type="ARBA" id="ARBA00046343"/>
    </source>
</evidence>
<protein>
    <recommendedName>
        <fullName evidence="5">cysteine dioxygenase</fullName>
        <ecNumber evidence="5">1.13.11.20</ecNumber>
    </recommendedName>
</protein>
<dbReference type="InterPro" id="IPR014710">
    <property type="entry name" value="RmlC-like_jellyroll"/>
</dbReference>
<evidence type="ECO:0000256" key="16">
    <source>
        <dbReference type="PROSITE-ProRule" id="PRU00221"/>
    </source>
</evidence>
<evidence type="ECO:0000313" key="17">
    <source>
        <dbReference type="EMBL" id="EYC23493.1"/>
    </source>
</evidence>
<dbReference type="AlphaFoldDB" id="A0A016V9U9"/>
<dbReference type="Pfam" id="PF05995">
    <property type="entry name" value="CDO_I"/>
    <property type="match status" value="1"/>
</dbReference>
<evidence type="ECO:0000256" key="4">
    <source>
        <dbReference type="ARBA" id="ARBA00006622"/>
    </source>
</evidence>
<evidence type="ECO:0000256" key="11">
    <source>
        <dbReference type="ARBA" id="ARBA00023002"/>
    </source>
</evidence>
<evidence type="ECO:0000256" key="12">
    <source>
        <dbReference type="ARBA" id="ARBA00023004"/>
    </source>
</evidence>
<dbReference type="OrthoDB" id="340259at2759"/>
<comment type="caution">
    <text evidence="17">The sequence shown here is derived from an EMBL/GenBank/DDBJ whole genome shotgun (WGS) entry which is preliminary data.</text>
</comment>
<evidence type="ECO:0000256" key="2">
    <source>
        <dbReference type="ARBA" id="ARBA00001962"/>
    </source>
</evidence>
<dbReference type="UniPathway" id="UPA00012">
    <property type="reaction ID" value="UER00537"/>
</dbReference>
<dbReference type="Proteomes" id="UP000024635">
    <property type="component" value="Unassembled WGS sequence"/>
</dbReference>
<feature type="binding site" evidence="15">
    <location>
        <position position="407"/>
    </location>
    <ligand>
        <name>Fe cation</name>
        <dbReference type="ChEBI" id="CHEBI:24875"/>
        <note>catalytic</note>
    </ligand>
</feature>
<evidence type="ECO:0000256" key="6">
    <source>
        <dbReference type="ARBA" id="ARBA00022574"/>
    </source>
</evidence>
<accession>A0A016V9U9</accession>
<evidence type="ECO:0000256" key="15">
    <source>
        <dbReference type="PIRSR" id="PIRSR610300-51"/>
    </source>
</evidence>
<dbReference type="FunFam" id="2.60.120.10:FF:000045">
    <property type="entry name" value="Cysteine dioxygenase 1"/>
    <property type="match status" value="1"/>
</dbReference>
<dbReference type="PANTHER" id="PTHR22839">
    <property type="entry name" value="THO COMPLEX SUBUNIT 3 THO3"/>
    <property type="match status" value="1"/>
</dbReference>
<dbReference type="PROSITE" id="PS50082">
    <property type="entry name" value="WD_REPEATS_2"/>
    <property type="match status" value="1"/>
</dbReference>
<dbReference type="GO" id="GO:0017172">
    <property type="term" value="F:cysteine dioxygenase activity"/>
    <property type="evidence" value="ECO:0007669"/>
    <property type="project" value="UniProtKB-EC"/>
</dbReference>
<feature type="binding site" evidence="15">
    <location>
        <position position="463"/>
    </location>
    <ligand>
        <name>Fe cation</name>
        <dbReference type="ChEBI" id="CHEBI:24875"/>
        <note>catalytic</note>
    </ligand>
</feature>
<keyword evidence="10" id="KW-0223">Dioxygenase</keyword>
<keyword evidence="6 16" id="KW-0853">WD repeat</keyword>
<dbReference type="SUPFAM" id="SSF51182">
    <property type="entry name" value="RmlC-like cupins"/>
    <property type="match status" value="1"/>
</dbReference>
<evidence type="ECO:0000256" key="8">
    <source>
        <dbReference type="ARBA" id="ARBA00022737"/>
    </source>
</evidence>
<dbReference type="GO" id="GO:0000445">
    <property type="term" value="C:THO complex part of transcription export complex"/>
    <property type="evidence" value="ECO:0007669"/>
    <property type="project" value="TreeGrafter"/>
</dbReference>
<dbReference type="InterPro" id="IPR019775">
    <property type="entry name" value="WD40_repeat_CS"/>
</dbReference>
<dbReference type="InterPro" id="IPR036322">
    <property type="entry name" value="WD40_repeat_dom_sf"/>
</dbReference>
<dbReference type="InterPro" id="IPR001680">
    <property type="entry name" value="WD40_rpt"/>
</dbReference>
<evidence type="ECO:0000256" key="7">
    <source>
        <dbReference type="ARBA" id="ARBA00022723"/>
    </source>
</evidence>
<keyword evidence="12 15" id="KW-0408">Iron</keyword>
<keyword evidence="8" id="KW-0677">Repeat</keyword>
<evidence type="ECO:0000313" key="18">
    <source>
        <dbReference type="Proteomes" id="UP000024635"/>
    </source>
</evidence>
<keyword evidence="18" id="KW-1185">Reference proteome</keyword>
<dbReference type="Gene3D" id="2.60.120.10">
    <property type="entry name" value="Jelly Rolls"/>
    <property type="match status" value="1"/>
</dbReference>
<dbReference type="EC" id="1.13.11.20" evidence="5"/>
<keyword evidence="11" id="KW-0560">Oxidoreductase</keyword>
<reference evidence="18" key="1">
    <citation type="journal article" date="2015" name="Nat. Genet.">
        <title>The genome and transcriptome of the zoonotic hookworm Ancylostoma ceylanicum identify infection-specific gene families.</title>
        <authorList>
            <person name="Schwarz E.M."/>
            <person name="Hu Y."/>
            <person name="Antoshechkin I."/>
            <person name="Miller M.M."/>
            <person name="Sternberg P.W."/>
            <person name="Aroian R.V."/>
        </authorList>
    </citation>
    <scope>NUCLEOTIDE SEQUENCE</scope>
    <source>
        <strain evidence="18">HY135</strain>
    </source>
</reference>
<dbReference type="InterPro" id="IPR010300">
    <property type="entry name" value="CDO_1"/>
</dbReference>
<comment type="pathway">
    <text evidence="3">Organosulfur biosynthesis; taurine biosynthesis; hypotaurine from L-cysteine: step 1/2.</text>
</comment>
<gene>
    <name evidence="17" type="primary">Acey_s0015.g2677</name>
    <name evidence="17" type="synonym">Acey-thoc-3</name>
    <name evidence="17" type="ORF">Y032_0015g2677</name>
</gene>
<comment type="catalytic activity">
    <reaction evidence="1">
        <text>L-cysteine + O2 = 3-sulfino-L-alanine + H(+)</text>
        <dbReference type="Rhea" id="RHEA:20441"/>
        <dbReference type="ChEBI" id="CHEBI:15378"/>
        <dbReference type="ChEBI" id="CHEBI:15379"/>
        <dbReference type="ChEBI" id="CHEBI:35235"/>
        <dbReference type="ChEBI" id="CHEBI:61085"/>
        <dbReference type="EC" id="1.13.11.20"/>
    </reaction>
</comment>
<evidence type="ECO:0000256" key="9">
    <source>
        <dbReference type="ARBA" id="ARBA00022784"/>
    </source>
</evidence>
<name>A0A016V9U9_9BILA</name>
<evidence type="ECO:0000256" key="5">
    <source>
        <dbReference type="ARBA" id="ARBA00013133"/>
    </source>
</evidence>
<evidence type="ECO:0000256" key="10">
    <source>
        <dbReference type="ARBA" id="ARBA00022964"/>
    </source>
</evidence>
<dbReference type="GO" id="GO:0006406">
    <property type="term" value="P:mRNA export from nucleus"/>
    <property type="evidence" value="ECO:0007669"/>
    <property type="project" value="InterPro"/>
</dbReference>
<dbReference type="PROSITE" id="PS00678">
    <property type="entry name" value="WD_REPEATS_1"/>
    <property type="match status" value="1"/>
</dbReference>
<dbReference type="GO" id="GO:0006534">
    <property type="term" value="P:cysteine metabolic process"/>
    <property type="evidence" value="ECO:0007669"/>
    <property type="project" value="UniProtKB-ARBA"/>
</dbReference>
<feature type="cross-link" description="3'-(S-cysteinyl)-tyrosine (Cys-Tyr)" evidence="14">
    <location>
        <begin position="414"/>
        <end position="480"/>
    </location>
</feature>
<dbReference type="FunFam" id="2.130.10.10:FF:000746">
    <property type="entry name" value="THO Complex (Transcription factor/nuclear export) subunit"/>
    <property type="match status" value="1"/>
</dbReference>
<dbReference type="STRING" id="53326.A0A016V9U9"/>